<sequence>MSATSYYTGRNLMDRYQITSTTLWRWQKDSKLEFPEPVKLNGRNMWAAEDVQAWERKRATQRGPRDAGPSPFPTYPTRRTGPNP</sequence>
<accession>B7KUI5</accession>
<gene>
    <name evidence="2" type="ordered locus">Mchl_3394</name>
</gene>
<evidence type="ECO:0008006" key="4">
    <source>
        <dbReference type="Google" id="ProtNLM"/>
    </source>
</evidence>
<protein>
    <recommendedName>
        <fullName evidence="4">AlpA family phage regulatory protein</fullName>
    </recommendedName>
</protein>
<evidence type="ECO:0000313" key="2">
    <source>
        <dbReference type="EMBL" id="ACK84214.1"/>
    </source>
</evidence>
<dbReference type="InterPro" id="IPR009061">
    <property type="entry name" value="DNA-bd_dom_put_sf"/>
</dbReference>
<dbReference type="SUPFAM" id="SSF46955">
    <property type="entry name" value="Putative DNA-binding domain"/>
    <property type="match status" value="1"/>
</dbReference>
<dbReference type="KEGG" id="mch:Mchl_3394"/>
<proteinExistence type="predicted"/>
<organism evidence="2 3">
    <name type="scientific">Methylorubrum extorquens (strain CM4 / NCIMB 13688)</name>
    <name type="common">Methylobacterium extorquens</name>
    <dbReference type="NCBI Taxonomy" id="440085"/>
    <lineage>
        <taxon>Bacteria</taxon>
        <taxon>Pseudomonadati</taxon>
        <taxon>Pseudomonadota</taxon>
        <taxon>Alphaproteobacteria</taxon>
        <taxon>Hyphomicrobiales</taxon>
        <taxon>Methylobacteriaceae</taxon>
        <taxon>Methylorubrum</taxon>
    </lineage>
</organism>
<reference evidence="2 3" key="2">
    <citation type="journal article" date="2012" name="J. Bacteriol.">
        <title>Complete genome sequences of six strains of the genus Methylobacterium.</title>
        <authorList>
            <person name="Marx C.J."/>
            <person name="Bringel F."/>
            <person name="Chistoserdova L."/>
            <person name="Moulin L."/>
            <person name="Farhan Ul Haque M."/>
            <person name="Fleischman D.E."/>
            <person name="Gruffaz C."/>
            <person name="Jourand P."/>
            <person name="Knief C."/>
            <person name="Lee M.C."/>
            <person name="Muller E.E."/>
            <person name="Nadalig T."/>
            <person name="Peyraud R."/>
            <person name="Roselli S."/>
            <person name="Russ L."/>
            <person name="Goodwin L.A."/>
            <person name="Ivanova N."/>
            <person name="Kyrpides N."/>
            <person name="Lajus A."/>
            <person name="Land M.L."/>
            <person name="Medigue C."/>
            <person name="Mikhailova N."/>
            <person name="Nolan M."/>
            <person name="Woyke T."/>
            <person name="Stolyar S."/>
            <person name="Vorholt J.A."/>
            <person name="Vuilleumier S."/>
        </authorList>
    </citation>
    <scope>NUCLEOTIDE SEQUENCE [LARGE SCALE GENOMIC DNA]</scope>
    <source>
        <strain evidence="3">CM4 / NCIMB 13688</strain>
    </source>
</reference>
<feature type="region of interest" description="Disordered" evidence="1">
    <location>
        <begin position="54"/>
        <end position="84"/>
    </location>
</feature>
<name>B7KUI5_METC4</name>
<dbReference type="EMBL" id="CP001298">
    <property type="protein sequence ID" value="ACK84214.1"/>
    <property type="molecule type" value="Genomic_DNA"/>
</dbReference>
<reference evidence="3" key="1">
    <citation type="submission" date="2008-12" db="EMBL/GenBank/DDBJ databases">
        <title>Complete sequence of chromosome of Methylobacterium chloromethanicum CM4.</title>
        <authorList>
            <consortium name="US DOE Joint Genome Institute"/>
            <person name="Lucas S."/>
            <person name="Copeland A."/>
            <person name="Lapidus A."/>
            <person name="Glavina del Rio T."/>
            <person name="Dalin E."/>
            <person name="Tice H."/>
            <person name="Bruce D."/>
            <person name="Goodwin L."/>
            <person name="Pitluck S."/>
            <person name="Chertkov O."/>
            <person name="Brettin T."/>
            <person name="Detter J.C."/>
            <person name="Han C."/>
            <person name="Larimer F."/>
            <person name="Land M."/>
            <person name="Hauser L."/>
            <person name="Kyrpides N."/>
            <person name="Mikhailova N."/>
            <person name="Marx C."/>
            <person name="Richardson P."/>
        </authorList>
    </citation>
    <scope>NUCLEOTIDE SEQUENCE [LARGE SCALE GENOMIC DNA]</scope>
    <source>
        <strain evidence="3">CM4 / NCIMB 13688</strain>
    </source>
</reference>
<evidence type="ECO:0000256" key="1">
    <source>
        <dbReference type="SAM" id="MobiDB-lite"/>
    </source>
</evidence>
<dbReference type="AlphaFoldDB" id="B7KUI5"/>
<dbReference type="Gene3D" id="1.10.238.160">
    <property type="match status" value="1"/>
</dbReference>
<dbReference type="Proteomes" id="UP000002385">
    <property type="component" value="Chromosome"/>
</dbReference>
<dbReference type="HOGENOM" id="CLU_2523688_0_0_5"/>
<evidence type="ECO:0000313" key="3">
    <source>
        <dbReference type="Proteomes" id="UP000002385"/>
    </source>
</evidence>